<evidence type="ECO:0000313" key="1">
    <source>
        <dbReference type="EMBL" id="KAJ1364720.1"/>
    </source>
</evidence>
<evidence type="ECO:0000313" key="2">
    <source>
        <dbReference type="Proteomes" id="UP001196413"/>
    </source>
</evidence>
<sequence length="138" mass="15443">MKSRSAAELIEYYYGLSSHGCLPIQVADIQHCVENITKMFRHGRNAPDACVRNSHMYAPLSQQSRHPVNLEIHLCQLLLTSPVIRKASAHGTVRRQGHAQSGARRKSLSPNCLDYIDEIWNLTGTNMEDAFHKNGCSA</sequence>
<accession>A0AAD5QW97</accession>
<dbReference type="Proteomes" id="UP001196413">
    <property type="component" value="Unassembled WGS sequence"/>
</dbReference>
<organism evidence="1 2">
    <name type="scientific">Parelaphostrongylus tenuis</name>
    <name type="common">Meningeal worm</name>
    <dbReference type="NCBI Taxonomy" id="148309"/>
    <lineage>
        <taxon>Eukaryota</taxon>
        <taxon>Metazoa</taxon>
        <taxon>Ecdysozoa</taxon>
        <taxon>Nematoda</taxon>
        <taxon>Chromadorea</taxon>
        <taxon>Rhabditida</taxon>
        <taxon>Rhabditina</taxon>
        <taxon>Rhabditomorpha</taxon>
        <taxon>Strongyloidea</taxon>
        <taxon>Metastrongylidae</taxon>
        <taxon>Parelaphostrongylus</taxon>
    </lineage>
</organism>
<protein>
    <submittedName>
        <fullName evidence="1">Uncharacterized protein</fullName>
    </submittedName>
</protein>
<gene>
    <name evidence="1" type="ORF">KIN20_024869</name>
</gene>
<dbReference type="AlphaFoldDB" id="A0AAD5QW97"/>
<reference evidence="1" key="1">
    <citation type="submission" date="2021-06" db="EMBL/GenBank/DDBJ databases">
        <title>Parelaphostrongylus tenuis whole genome reference sequence.</title>
        <authorList>
            <person name="Garwood T.J."/>
            <person name="Larsen P.A."/>
            <person name="Fountain-Jones N.M."/>
            <person name="Garbe J.R."/>
            <person name="Macchietto M.G."/>
            <person name="Kania S.A."/>
            <person name="Gerhold R.W."/>
            <person name="Richards J.E."/>
            <person name="Wolf T.M."/>
        </authorList>
    </citation>
    <scope>NUCLEOTIDE SEQUENCE</scope>
    <source>
        <strain evidence="1">MNPRO001-30</strain>
        <tissue evidence="1">Meninges</tissue>
    </source>
</reference>
<dbReference type="EMBL" id="JAHQIW010005045">
    <property type="protein sequence ID" value="KAJ1364720.1"/>
    <property type="molecule type" value="Genomic_DNA"/>
</dbReference>
<comment type="caution">
    <text evidence="1">The sequence shown here is derived from an EMBL/GenBank/DDBJ whole genome shotgun (WGS) entry which is preliminary data.</text>
</comment>
<keyword evidence="2" id="KW-1185">Reference proteome</keyword>
<name>A0AAD5QW97_PARTN</name>
<proteinExistence type="predicted"/>